<accession>A0A379FGK3</accession>
<sequence>MKIIGYVLLMLIQGSAVPVTEQIYTQSECNKRAEYLMSMRDVKVICGEIYR</sequence>
<name>A0A379FGK3_PROMI</name>
<gene>
    <name evidence="1" type="ORF">NCTC11938_00989</name>
</gene>
<organism evidence="1 2">
    <name type="scientific">Proteus mirabilis</name>
    <dbReference type="NCBI Taxonomy" id="584"/>
    <lineage>
        <taxon>Bacteria</taxon>
        <taxon>Pseudomonadati</taxon>
        <taxon>Pseudomonadota</taxon>
        <taxon>Gammaproteobacteria</taxon>
        <taxon>Enterobacterales</taxon>
        <taxon>Morganellaceae</taxon>
        <taxon>Proteus</taxon>
    </lineage>
</organism>
<evidence type="ECO:0000313" key="1">
    <source>
        <dbReference type="EMBL" id="SUC18977.1"/>
    </source>
</evidence>
<evidence type="ECO:0000313" key="2">
    <source>
        <dbReference type="Proteomes" id="UP000254191"/>
    </source>
</evidence>
<dbReference type="AlphaFoldDB" id="A0A379FGK3"/>
<protein>
    <submittedName>
        <fullName evidence="1">Uncharacterized protein</fullName>
    </submittedName>
</protein>
<reference evidence="1 2" key="1">
    <citation type="submission" date="2018-06" db="EMBL/GenBank/DDBJ databases">
        <authorList>
            <consortium name="Pathogen Informatics"/>
            <person name="Doyle S."/>
        </authorList>
    </citation>
    <scope>NUCLEOTIDE SEQUENCE [LARGE SCALE GENOMIC DNA]</scope>
    <source>
        <strain evidence="1 2">NCTC11938</strain>
    </source>
</reference>
<dbReference type="EMBL" id="UGTS01000004">
    <property type="protein sequence ID" value="SUC18977.1"/>
    <property type="molecule type" value="Genomic_DNA"/>
</dbReference>
<proteinExistence type="predicted"/>
<dbReference type="Proteomes" id="UP000254191">
    <property type="component" value="Unassembled WGS sequence"/>
</dbReference>